<gene>
    <name evidence="1" type="ORF">GALL_546140</name>
</gene>
<dbReference type="EMBL" id="MLJW01008649">
    <property type="protein sequence ID" value="OIQ63843.1"/>
    <property type="molecule type" value="Genomic_DNA"/>
</dbReference>
<comment type="caution">
    <text evidence="1">The sequence shown here is derived from an EMBL/GenBank/DDBJ whole genome shotgun (WGS) entry which is preliminary data.</text>
</comment>
<protein>
    <submittedName>
        <fullName evidence="1">Uncharacterized protein</fullName>
    </submittedName>
</protein>
<reference evidence="1" key="1">
    <citation type="submission" date="2016-10" db="EMBL/GenBank/DDBJ databases">
        <title>Sequence of Gallionella enrichment culture.</title>
        <authorList>
            <person name="Poehlein A."/>
            <person name="Muehling M."/>
            <person name="Daniel R."/>
        </authorList>
    </citation>
    <scope>NUCLEOTIDE SEQUENCE</scope>
</reference>
<organism evidence="1">
    <name type="scientific">mine drainage metagenome</name>
    <dbReference type="NCBI Taxonomy" id="410659"/>
    <lineage>
        <taxon>unclassified sequences</taxon>
        <taxon>metagenomes</taxon>
        <taxon>ecological metagenomes</taxon>
    </lineage>
</organism>
<evidence type="ECO:0000313" key="1">
    <source>
        <dbReference type="EMBL" id="OIQ63843.1"/>
    </source>
</evidence>
<proteinExistence type="predicted"/>
<accession>A0A1J5PF14</accession>
<sequence length="236" mass="24938">MALVCVAASALWLSPLIDVNGISARDQLARYLSDTTPQNQRDLSSLKFNMGRAGAALYDQLKARAAQPGQETLRARIATDEGWDTATVTEAEAAANRAKLRALLPVQPATMSNLVDRILLSAPAPSIKVWLDACARALPDGKPGCALVHGAFLPDLAGEQAVLATLNADGYLDFDGFAIPDSGTVHTLSVSTLRVTDQAARPAGDVLAAMQSGALIPTTPRLKALDLQDREIFLLP</sequence>
<dbReference type="AlphaFoldDB" id="A0A1J5PF14"/>
<name>A0A1J5PF14_9ZZZZ</name>